<dbReference type="PROSITE" id="PS52052">
    <property type="entry name" value="PEHE"/>
    <property type="match status" value="1"/>
</dbReference>
<dbReference type="SMART" id="SM01300">
    <property type="entry name" value="PEHE"/>
    <property type="match status" value="1"/>
</dbReference>
<dbReference type="GO" id="GO:1902562">
    <property type="term" value="C:H4 histone acetyltransferase complex"/>
    <property type="evidence" value="ECO:0007669"/>
    <property type="project" value="UniProtKB-ARBA"/>
</dbReference>
<evidence type="ECO:0000259" key="3">
    <source>
        <dbReference type="PROSITE" id="PS52052"/>
    </source>
</evidence>
<feature type="region of interest" description="Disordered" evidence="2">
    <location>
        <begin position="251"/>
        <end position="285"/>
    </location>
</feature>
<feature type="region of interest" description="Disordered" evidence="2">
    <location>
        <begin position="332"/>
        <end position="362"/>
    </location>
</feature>
<feature type="compositionally biased region" description="Basic and acidic residues" evidence="2">
    <location>
        <begin position="911"/>
        <end position="924"/>
    </location>
</feature>
<evidence type="ECO:0000313" key="4">
    <source>
        <dbReference type="EMBL" id="KAL2081569.1"/>
    </source>
</evidence>
<feature type="region of interest" description="Disordered" evidence="2">
    <location>
        <begin position="852"/>
        <end position="938"/>
    </location>
</feature>
<feature type="region of interest" description="Disordered" evidence="2">
    <location>
        <begin position="145"/>
        <end position="166"/>
    </location>
</feature>
<evidence type="ECO:0000313" key="5">
    <source>
        <dbReference type="Proteomes" id="UP001591681"/>
    </source>
</evidence>
<dbReference type="AlphaFoldDB" id="A0ABD1J362"/>
<protein>
    <recommendedName>
        <fullName evidence="3">PEHE domain-containing protein</fullName>
    </recommendedName>
</protein>
<feature type="region of interest" description="Disordered" evidence="2">
    <location>
        <begin position="723"/>
        <end position="750"/>
    </location>
</feature>
<dbReference type="PANTHER" id="PTHR22443">
    <property type="entry name" value="NON-SPECIFIC LETHAL 1, ISOFORM M"/>
    <property type="match status" value="1"/>
</dbReference>
<feature type="compositionally biased region" description="Polar residues" evidence="2">
    <location>
        <begin position="145"/>
        <end position="158"/>
    </location>
</feature>
<accession>A0ABD1J362</accession>
<feature type="compositionally biased region" description="Basic residues" evidence="2">
    <location>
        <begin position="738"/>
        <end position="750"/>
    </location>
</feature>
<feature type="compositionally biased region" description="Basic residues" evidence="2">
    <location>
        <begin position="881"/>
        <end position="890"/>
    </location>
</feature>
<feature type="region of interest" description="Disordered" evidence="2">
    <location>
        <begin position="478"/>
        <end position="501"/>
    </location>
</feature>
<feature type="domain" description="PEHE" evidence="3">
    <location>
        <begin position="784"/>
        <end position="912"/>
    </location>
</feature>
<feature type="coiled-coil region" evidence="1">
    <location>
        <begin position="798"/>
        <end position="826"/>
    </location>
</feature>
<dbReference type="EMBL" id="JBHFQA010000020">
    <property type="protein sequence ID" value="KAL2081569.1"/>
    <property type="molecule type" value="Genomic_DNA"/>
</dbReference>
<keyword evidence="5" id="KW-1185">Reference proteome</keyword>
<dbReference type="Pfam" id="PF15275">
    <property type="entry name" value="PEHE"/>
    <property type="match status" value="1"/>
</dbReference>
<evidence type="ECO:0000256" key="1">
    <source>
        <dbReference type="SAM" id="Coils"/>
    </source>
</evidence>
<feature type="compositionally biased region" description="Low complexity" evidence="2">
    <location>
        <begin position="349"/>
        <end position="362"/>
    </location>
</feature>
<sequence>MAPALTRTAKNGIHLSSSLLTDSMDSDSTVLGIDLDPQMKLLEDSYSPRMWLNLSSLPFLDPCSSKNPLKYPDALLQPLLQSSGYYKTVMLSSPRDLVGHLSINKPKKSLMAKSDILSPFPKLCSLQDVPPDIYLRQLSNSIPASPDVSNSPSLTHHNPGNHLIHNSAVPLDRIGAGDGIGMAENHGLLWSSVKQAVKGQALRHLSEQRNLVGRVERIQRQLQALLGEHVSRHCTQQLEGLKAKFLQKNLRPKSPTQTTAPPSAAGSPATYTGSKPPDAQAEAESLTAASLDDLPGSAPTRADTVSTECAADIQNFARRASAALHGLHSALDSDATESSSDEEWEPVKTTSGTSRQSVRSSSEWRWQVERAEMVSRWTWLQLRVAELEVHIQQVGDLRQRLLEAKGGVVLADCQPKTDTQIQQTLLTEMAGLSCFTAGSAGEVTPDLETEPCSPTRLLRNIERQSAQLTQIVNSLMPPHSLSPSSSPVSKPFSNGWTSAGQQKRPFDSSGVLFHTGPQGGAEAVQKKRRVCRRRQPLGPTCVSARTRPLLTYHKPRLFLSSPPGSSAQQEEEQFPSAACSSCQSCDPLAMCTDPCCPGNPGSAGQRTHPVLSLHSDTPLSLHLLNGLHREDWTLRPLQLTTVLPSPPRYLSCGRKQPRHPSAFDVGHTPLPHSRRPKSRGEVAEVRWESRVRGPPRRNHRRRPRKRLYHDSSLDEADLLSSFVVPPSPEESAEETLTHHPHHTRHRGSQFVRRRNGESMYNIDNIVIPMSLAAPIKVEKLQYKDIVTPSWKVVEAGPLVKEEEKEEEEEQQRVKEEDEEVECLSDELFAHRHQSYESRERLRWSTWEKNRRHRRGSRSACAGHAITTTSLDGSGRECPTRTHQHTHPHSHPHPDWGSWSPRGGGESDGEQQEEKLVRDTTRNDYKLTTPKLTRRERGA</sequence>
<name>A0ABD1J362_9TELE</name>
<feature type="compositionally biased region" description="Basic and acidic residues" evidence="2">
    <location>
        <begin position="678"/>
        <end position="691"/>
    </location>
</feature>
<feature type="compositionally biased region" description="Low complexity" evidence="2">
    <location>
        <begin position="478"/>
        <end position="493"/>
    </location>
</feature>
<gene>
    <name evidence="4" type="ORF">ACEWY4_023422</name>
</gene>
<dbReference type="InterPro" id="IPR026180">
    <property type="entry name" value="NSL1"/>
</dbReference>
<proteinExistence type="predicted"/>
<feature type="compositionally biased region" description="Low complexity" evidence="2">
    <location>
        <begin position="254"/>
        <end position="270"/>
    </location>
</feature>
<feature type="compositionally biased region" description="Basic residues" evidence="2">
    <location>
        <begin position="693"/>
        <end position="707"/>
    </location>
</feature>
<feature type="region of interest" description="Disordered" evidence="2">
    <location>
        <begin position="646"/>
        <end position="709"/>
    </location>
</feature>
<keyword evidence="1" id="KW-0175">Coiled coil</keyword>
<organism evidence="4 5">
    <name type="scientific">Coilia grayii</name>
    <name type="common">Gray's grenadier anchovy</name>
    <dbReference type="NCBI Taxonomy" id="363190"/>
    <lineage>
        <taxon>Eukaryota</taxon>
        <taxon>Metazoa</taxon>
        <taxon>Chordata</taxon>
        <taxon>Craniata</taxon>
        <taxon>Vertebrata</taxon>
        <taxon>Euteleostomi</taxon>
        <taxon>Actinopterygii</taxon>
        <taxon>Neopterygii</taxon>
        <taxon>Teleostei</taxon>
        <taxon>Clupei</taxon>
        <taxon>Clupeiformes</taxon>
        <taxon>Clupeoidei</taxon>
        <taxon>Engraulidae</taxon>
        <taxon>Coilinae</taxon>
        <taxon>Coilia</taxon>
    </lineage>
</organism>
<dbReference type="Proteomes" id="UP001591681">
    <property type="component" value="Unassembled WGS sequence"/>
</dbReference>
<evidence type="ECO:0000256" key="2">
    <source>
        <dbReference type="SAM" id="MobiDB-lite"/>
    </source>
</evidence>
<comment type="caution">
    <text evidence="4">The sequence shown here is derived from an EMBL/GenBank/DDBJ whole genome shotgun (WGS) entry which is preliminary data.</text>
</comment>
<dbReference type="InterPro" id="IPR029332">
    <property type="entry name" value="PEHE_dom"/>
</dbReference>
<reference evidence="4 5" key="1">
    <citation type="submission" date="2024-09" db="EMBL/GenBank/DDBJ databases">
        <title>A chromosome-level genome assembly of Gray's grenadier anchovy, Coilia grayii.</title>
        <authorList>
            <person name="Fu Z."/>
        </authorList>
    </citation>
    <scope>NUCLEOTIDE SEQUENCE [LARGE SCALE GENOMIC DNA]</scope>
    <source>
        <strain evidence="4">G4</strain>
        <tissue evidence="4">Muscle</tissue>
    </source>
</reference>
<dbReference type="PANTHER" id="PTHR22443:SF16">
    <property type="entry name" value="KAT8 REGULATORY NSL COMPLEX SUBUNIT 1-LIKE PROTEIN"/>
    <property type="match status" value="1"/>
</dbReference>